<reference evidence="2" key="1">
    <citation type="journal article" date="2023" name="G3 (Bethesda)">
        <title>Whole genome assemblies of Zophobas morio and Tenebrio molitor.</title>
        <authorList>
            <person name="Kaur S."/>
            <person name="Stinson S.A."/>
            <person name="diCenzo G.C."/>
        </authorList>
    </citation>
    <scope>NUCLEOTIDE SEQUENCE</scope>
    <source>
        <strain evidence="2">QUZm001</strain>
    </source>
</reference>
<dbReference type="AlphaFoldDB" id="A0AA38IPH3"/>
<feature type="compositionally biased region" description="Polar residues" evidence="1">
    <location>
        <begin position="56"/>
        <end position="66"/>
    </location>
</feature>
<gene>
    <name evidence="2" type="ORF">Zmor_009616</name>
</gene>
<protein>
    <submittedName>
        <fullName evidence="2">Uncharacterized protein</fullName>
    </submittedName>
</protein>
<organism evidence="2 3">
    <name type="scientific">Zophobas morio</name>
    <dbReference type="NCBI Taxonomy" id="2755281"/>
    <lineage>
        <taxon>Eukaryota</taxon>
        <taxon>Metazoa</taxon>
        <taxon>Ecdysozoa</taxon>
        <taxon>Arthropoda</taxon>
        <taxon>Hexapoda</taxon>
        <taxon>Insecta</taxon>
        <taxon>Pterygota</taxon>
        <taxon>Neoptera</taxon>
        <taxon>Endopterygota</taxon>
        <taxon>Coleoptera</taxon>
        <taxon>Polyphaga</taxon>
        <taxon>Cucujiformia</taxon>
        <taxon>Tenebrionidae</taxon>
        <taxon>Zophobas</taxon>
    </lineage>
</organism>
<accession>A0AA38IPH3</accession>
<evidence type="ECO:0000313" key="2">
    <source>
        <dbReference type="EMBL" id="KAJ3657837.1"/>
    </source>
</evidence>
<sequence length="123" mass="14036">MFSRAKNPAEQALMGNSYEYTSARFRAAYETHRVRTCHPKKQSRDKVKTYLENAAETSCTDKSAPNRNFPPVKTVTTTRTTTNNFSNKRKVCSDRLTLPKNKRTSTAGAPSPEKKRLYPRPCF</sequence>
<evidence type="ECO:0000256" key="1">
    <source>
        <dbReference type="SAM" id="MobiDB-lite"/>
    </source>
</evidence>
<dbReference type="Proteomes" id="UP001168821">
    <property type="component" value="Unassembled WGS sequence"/>
</dbReference>
<feature type="region of interest" description="Disordered" evidence="1">
    <location>
        <begin position="56"/>
        <end position="77"/>
    </location>
</feature>
<feature type="region of interest" description="Disordered" evidence="1">
    <location>
        <begin position="92"/>
        <end position="123"/>
    </location>
</feature>
<dbReference type="EMBL" id="JALNTZ010000003">
    <property type="protein sequence ID" value="KAJ3657837.1"/>
    <property type="molecule type" value="Genomic_DNA"/>
</dbReference>
<comment type="caution">
    <text evidence="2">The sequence shown here is derived from an EMBL/GenBank/DDBJ whole genome shotgun (WGS) entry which is preliminary data.</text>
</comment>
<name>A0AA38IPH3_9CUCU</name>
<evidence type="ECO:0000313" key="3">
    <source>
        <dbReference type="Proteomes" id="UP001168821"/>
    </source>
</evidence>
<proteinExistence type="predicted"/>
<keyword evidence="3" id="KW-1185">Reference proteome</keyword>